<feature type="compositionally biased region" description="Polar residues" evidence="1">
    <location>
        <begin position="343"/>
        <end position="361"/>
    </location>
</feature>
<organism evidence="2 3">
    <name type="scientific">Kluyveromyces dobzhanskii CBS 2104</name>
    <dbReference type="NCBI Taxonomy" id="1427455"/>
    <lineage>
        <taxon>Eukaryota</taxon>
        <taxon>Fungi</taxon>
        <taxon>Dikarya</taxon>
        <taxon>Ascomycota</taxon>
        <taxon>Saccharomycotina</taxon>
        <taxon>Saccharomycetes</taxon>
        <taxon>Saccharomycetales</taxon>
        <taxon>Saccharomycetaceae</taxon>
        <taxon>Kluyveromyces</taxon>
    </lineage>
</organism>
<evidence type="ECO:0000313" key="3">
    <source>
        <dbReference type="Proteomes" id="UP000031516"/>
    </source>
</evidence>
<comment type="caution">
    <text evidence="2">The sequence shown here is derived from an EMBL/GenBank/DDBJ whole genome shotgun (WGS) entry which is preliminary data.</text>
</comment>
<dbReference type="Proteomes" id="UP000031516">
    <property type="component" value="Unassembled WGS sequence"/>
</dbReference>
<gene>
    <name evidence="2" type="ORF">KLDO_g56</name>
</gene>
<reference evidence="2 3" key="1">
    <citation type="submission" date="2014-03" db="EMBL/GenBank/DDBJ databases">
        <title>The genome of Kluyveromyces dobzhanskii.</title>
        <authorList>
            <person name="Nystedt B."/>
            <person name="Astrom S."/>
        </authorList>
    </citation>
    <scope>NUCLEOTIDE SEQUENCE [LARGE SCALE GENOMIC DNA]</scope>
    <source>
        <strain evidence="2 3">CBS 2104</strain>
    </source>
</reference>
<proteinExistence type="predicted"/>
<dbReference type="AlphaFoldDB" id="A0A0A8L0N0"/>
<dbReference type="OrthoDB" id="4068191at2759"/>
<evidence type="ECO:0000256" key="1">
    <source>
        <dbReference type="SAM" id="MobiDB-lite"/>
    </source>
</evidence>
<evidence type="ECO:0000313" key="2">
    <source>
        <dbReference type="EMBL" id="CDO91724.1"/>
    </source>
</evidence>
<protein>
    <submittedName>
        <fullName evidence="2">WGS project CCBQ000000000 data, contig 00028</fullName>
    </submittedName>
</protein>
<feature type="region of interest" description="Disordered" evidence="1">
    <location>
        <begin position="342"/>
        <end position="361"/>
    </location>
</feature>
<sequence length="382" mass="43719">MSISVFKEKPVAEVRDVSVQLNRDVVRLREEFGKALKSNYQAVIDTNERVHSLYGDIQSLDADLLQLCFSDEDSLPRIKDSEIPLLKIATRKGRRRSSVVRPNSSSSALETSIGDSSDFNMDELQKTLKVSLWVVAVTKFEQDPSTMNSLDELLAAFSDLPVTKTVLEYCNRFGEWIVAEKPRLSLDQYLSLLKLSERSEFQFEERIRGWLFEQIVEHPDILSGNVSPTVYQFTQTSGFREAMSNRLISQYEALFKKWIKCKDDKATKLKLLNPYDTEKKISALVNEITLYELGLADSKRVLLHECKENMLQLLTHLKVFTSETHHKELSDRLTQLLEEERSTISNSTKTDNQGDNGSNMNSLVDALLSERTNSHYIQYLSS</sequence>
<name>A0A0A8L0N0_9SACH</name>
<dbReference type="EMBL" id="CCBQ010000001">
    <property type="protein sequence ID" value="CDO91724.1"/>
    <property type="molecule type" value="Genomic_DNA"/>
</dbReference>
<keyword evidence="3" id="KW-1185">Reference proteome</keyword>
<accession>A0A0A8L0N0</accession>